<accession>A0ABV2YDM4</accession>
<comment type="caution">
    <text evidence="7">The sequence shown here is derived from an EMBL/GenBank/DDBJ whole genome shotgun (WGS) entry which is preliminary data.</text>
</comment>
<dbReference type="RefSeq" id="WP_159105681.1">
    <property type="nucleotide sequence ID" value="NZ_BEVZ01000005.1"/>
</dbReference>
<name>A0ABV2YDM4_9ACTN</name>
<reference evidence="7 8" key="1">
    <citation type="submission" date="2024-06" db="EMBL/GenBank/DDBJ databases">
        <title>The Natural Products Discovery Center: Release of the First 8490 Sequenced Strains for Exploring Actinobacteria Biosynthetic Diversity.</title>
        <authorList>
            <person name="Kalkreuter E."/>
            <person name="Kautsar S.A."/>
            <person name="Yang D."/>
            <person name="Bader C.D."/>
            <person name="Teijaro C.N."/>
            <person name="Fluegel L."/>
            <person name="Davis C.M."/>
            <person name="Simpson J.R."/>
            <person name="Lauterbach L."/>
            <person name="Steele A.D."/>
            <person name="Gui C."/>
            <person name="Meng S."/>
            <person name="Li G."/>
            <person name="Viehrig K."/>
            <person name="Ye F."/>
            <person name="Su P."/>
            <person name="Kiefer A.F."/>
            <person name="Nichols A."/>
            <person name="Cepeda A.J."/>
            <person name="Yan W."/>
            <person name="Fan B."/>
            <person name="Jiang Y."/>
            <person name="Adhikari A."/>
            <person name="Zheng C.-J."/>
            <person name="Schuster L."/>
            <person name="Cowan T.M."/>
            <person name="Smanski M.J."/>
            <person name="Chevrette M.G."/>
            <person name="De Carvalho L.P.S."/>
            <person name="Shen B."/>
        </authorList>
    </citation>
    <scope>NUCLEOTIDE SEQUENCE [LARGE SCALE GENOMIC DNA]</scope>
    <source>
        <strain evidence="7 8">NPDC038104</strain>
    </source>
</reference>
<dbReference type="InterPro" id="IPR036388">
    <property type="entry name" value="WH-like_DNA-bd_sf"/>
</dbReference>
<protein>
    <submittedName>
        <fullName evidence="7">Sigma factor-like helix-turn-helix DNA-binding protein</fullName>
    </submittedName>
</protein>
<evidence type="ECO:0000256" key="2">
    <source>
        <dbReference type="ARBA" id="ARBA00023015"/>
    </source>
</evidence>
<dbReference type="Pfam" id="PF08281">
    <property type="entry name" value="Sigma70_r4_2"/>
    <property type="match status" value="1"/>
</dbReference>
<dbReference type="Gene3D" id="1.10.10.10">
    <property type="entry name" value="Winged helix-like DNA-binding domain superfamily/Winged helix DNA-binding domain"/>
    <property type="match status" value="1"/>
</dbReference>
<dbReference type="EMBL" id="JBEZUR010000006">
    <property type="protein sequence ID" value="MEU3553803.1"/>
    <property type="molecule type" value="Genomic_DNA"/>
</dbReference>
<organism evidence="7 8">
    <name type="scientific">Streptomyces fragilis</name>
    <dbReference type="NCBI Taxonomy" id="67301"/>
    <lineage>
        <taxon>Bacteria</taxon>
        <taxon>Bacillati</taxon>
        <taxon>Actinomycetota</taxon>
        <taxon>Actinomycetes</taxon>
        <taxon>Kitasatosporales</taxon>
        <taxon>Streptomycetaceae</taxon>
        <taxon>Streptomyces</taxon>
    </lineage>
</organism>
<dbReference type="InterPro" id="IPR013324">
    <property type="entry name" value="RNA_pol_sigma_r3/r4-like"/>
</dbReference>
<dbReference type="InterPro" id="IPR013249">
    <property type="entry name" value="RNA_pol_sigma70_r4_t2"/>
</dbReference>
<evidence type="ECO:0000313" key="7">
    <source>
        <dbReference type="EMBL" id="MEU3553803.1"/>
    </source>
</evidence>
<evidence type="ECO:0000256" key="3">
    <source>
        <dbReference type="ARBA" id="ARBA00023082"/>
    </source>
</evidence>
<dbReference type="Proteomes" id="UP001550850">
    <property type="component" value="Unassembled WGS sequence"/>
</dbReference>
<feature type="domain" description="RNA polymerase sigma factor 70 region 4 type 2" evidence="6">
    <location>
        <begin position="232"/>
        <end position="281"/>
    </location>
</feature>
<sequence>MSKSSPPEPDEPPQPRRRPGPELGQIVPRVVGAHRSLLLVMRERHRLDGRSLGDLKALTGQQTSKISELLRGVGPYPRWDNTEPLVEAMRLPRTPLLRLWRQGALEAERKAAWIKGNKGAEDDGETDLPVSLQGMRRLHGAAYLAYAEIFLHPEAAAEVMERTFHVLWAREHVMLSSDSAPRFAWAVFREQVMERADERVALPEAALRTASLHEPGTSPGDEWLLMAHQVNLFTALRGLAARHADVLLLRHVLGLSTERTALVLGTHPGMVRVWQRQAESRLEADPGLRSLIEGMTR</sequence>
<keyword evidence="4" id="KW-0804">Transcription</keyword>
<proteinExistence type="inferred from homology"/>
<evidence type="ECO:0000259" key="6">
    <source>
        <dbReference type="Pfam" id="PF08281"/>
    </source>
</evidence>
<keyword evidence="2" id="KW-0805">Transcription regulation</keyword>
<dbReference type="SUPFAM" id="SSF88659">
    <property type="entry name" value="Sigma3 and sigma4 domains of RNA polymerase sigma factors"/>
    <property type="match status" value="1"/>
</dbReference>
<keyword evidence="8" id="KW-1185">Reference proteome</keyword>
<evidence type="ECO:0000313" key="8">
    <source>
        <dbReference type="Proteomes" id="UP001550850"/>
    </source>
</evidence>
<gene>
    <name evidence="7" type="ORF">AB0E65_06190</name>
</gene>
<evidence type="ECO:0000256" key="4">
    <source>
        <dbReference type="ARBA" id="ARBA00023163"/>
    </source>
</evidence>
<keyword evidence="3" id="KW-0731">Sigma factor</keyword>
<evidence type="ECO:0000256" key="1">
    <source>
        <dbReference type="ARBA" id="ARBA00010641"/>
    </source>
</evidence>
<feature type="region of interest" description="Disordered" evidence="5">
    <location>
        <begin position="1"/>
        <end position="24"/>
    </location>
</feature>
<comment type="similarity">
    <text evidence="1">Belongs to the sigma-70 factor family. ECF subfamily.</text>
</comment>
<evidence type="ECO:0000256" key="5">
    <source>
        <dbReference type="SAM" id="MobiDB-lite"/>
    </source>
</evidence>